<dbReference type="RefSeq" id="WP_183264985.1">
    <property type="nucleotide sequence ID" value="NZ_JACHFJ010000001.1"/>
</dbReference>
<feature type="domain" description="Aminotransferase class I/classII large" evidence="13">
    <location>
        <begin position="45"/>
        <end position="386"/>
    </location>
</feature>
<dbReference type="InterPro" id="IPR050087">
    <property type="entry name" value="AON_synthase_class-II"/>
</dbReference>
<evidence type="ECO:0000256" key="4">
    <source>
        <dbReference type="ARBA" id="ARBA00011738"/>
    </source>
</evidence>
<dbReference type="GO" id="GO:0008710">
    <property type="term" value="F:8-amino-7-oxononanoate synthase activity"/>
    <property type="evidence" value="ECO:0007669"/>
    <property type="project" value="UniProtKB-EC"/>
</dbReference>
<evidence type="ECO:0000256" key="9">
    <source>
        <dbReference type="ARBA" id="ARBA00032610"/>
    </source>
</evidence>
<dbReference type="Gene3D" id="3.40.640.10">
    <property type="entry name" value="Type I PLP-dependent aspartate aminotransferase-like (Major domain)"/>
    <property type="match status" value="1"/>
</dbReference>
<evidence type="ECO:0000259" key="13">
    <source>
        <dbReference type="Pfam" id="PF00155"/>
    </source>
</evidence>
<evidence type="ECO:0000256" key="10">
    <source>
        <dbReference type="ARBA" id="ARBA00033381"/>
    </source>
</evidence>
<dbReference type="InterPro" id="IPR015422">
    <property type="entry name" value="PyrdxlP-dep_Trfase_small"/>
</dbReference>
<dbReference type="GO" id="GO:0009102">
    <property type="term" value="P:biotin biosynthetic process"/>
    <property type="evidence" value="ECO:0007669"/>
    <property type="project" value="UniProtKB-KW"/>
</dbReference>
<comment type="cofactor">
    <cofactor evidence="1 12">
        <name>pyridoxal 5'-phosphate</name>
        <dbReference type="ChEBI" id="CHEBI:597326"/>
    </cofactor>
</comment>
<evidence type="ECO:0000256" key="2">
    <source>
        <dbReference type="ARBA" id="ARBA00004746"/>
    </source>
</evidence>
<dbReference type="AlphaFoldDB" id="A0A840VI54"/>
<dbReference type="PANTHER" id="PTHR13693:SF100">
    <property type="entry name" value="8-AMINO-7-OXONONANOATE SYNTHASE"/>
    <property type="match status" value="1"/>
</dbReference>
<gene>
    <name evidence="14" type="ORF">HNP71_000203</name>
</gene>
<dbReference type="PROSITE" id="PS00599">
    <property type="entry name" value="AA_TRANSFER_CLASS_2"/>
    <property type="match status" value="1"/>
</dbReference>
<comment type="catalytic activity">
    <reaction evidence="11">
        <text>6-carboxyhexanoyl-[ACP] + L-alanine + H(+) = (8S)-8-amino-7-oxononanoate + holo-[ACP] + CO2</text>
        <dbReference type="Rhea" id="RHEA:42288"/>
        <dbReference type="Rhea" id="RHEA-COMP:9685"/>
        <dbReference type="Rhea" id="RHEA-COMP:9955"/>
        <dbReference type="ChEBI" id="CHEBI:15378"/>
        <dbReference type="ChEBI" id="CHEBI:16526"/>
        <dbReference type="ChEBI" id="CHEBI:57972"/>
        <dbReference type="ChEBI" id="CHEBI:64479"/>
        <dbReference type="ChEBI" id="CHEBI:78846"/>
        <dbReference type="ChEBI" id="CHEBI:149468"/>
        <dbReference type="EC" id="2.3.1.47"/>
    </reaction>
</comment>
<dbReference type="InterPro" id="IPR004839">
    <property type="entry name" value="Aminotransferase_I/II_large"/>
</dbReference>
<dbReference type="EMBL" id="JACHFJ010000001">
    <property type="protein sequence ID" value="MBB5371979.1"/>
    <property type="molecule type" value="Genomic_DNA"/>
</dbReference>
<dbReference type="SUPFAM" id="SSF53383">
    <property type="entry name" value="PLP-dependent transferases"/>
    <property type="match status" value="1"/>
</dbReference>
<comment type="pathway">
    <text evidence="2">Cofactor biosynthesis; biotin biosynthesis.</text>
</comment>
<dbReference type="Proteomes" id="UP000553706">
    <property type="component" value="Unassembled WGS sequence"/>
</dbReference>
<evidence type="ECO:0000313" key="15">
    <source>
        <dbReference type="Proteomes" id="UP000553706"/>
    </source>
</evidence>
<dbReference type="PANTHER" id="PTHR13693">
    <property type="entry name" value="CLASS II AMINOTRANSFERASE/8-AMINO-7-OXONONANOATE SYNTHASE"/>
    <property type="match status" value="1"/>
</dbReference>
<evidence type="ECO:0000256" key="11">
    <source>
        <dbReference type="ARBA" id="ARBA00047715"/>
    </source>
</evidence>
<keyword evidence="15" id="KW-1185">Reference proteome</keyword>
<evidence type="ECO:0000256" key="3">
    <source>
        <dbReference type="ARBA" id="ARBA00010008"/>
    </source>
</evidence>
<keyword evidence="14" id="KW-0012">Acyltransferase</keyword>
<accession>A0A840VI54</accession>
<comment type="subunit">
    <text evidence="4">Homodimer.</text>
</comment>
<sequence length="394" mass="41901">MTIRDFDELWQNALAAQDAAGRRRSLRVADRLPDGRVRVDGGPPLLDFSSNDYLGLSHHPALTRRACEYAERWGAGSGASRLVAGNLPPFPDIEAKLAAAKGTEAALILVSGVQANLTVLPALLDSRYLGAEPLVYADKLNHASLIQGCIGAGVRQIRFRHNDLEHLEELLERDKDLNRPRFIVTESVFSMDGDCADIPALRALAERYGAFLYLDEAHATGVLGENGFGLAHGLRQGLVMGTFSKGMGGFGAYVACSAALREYLVNRCGGVIYATALPPAVLGAMEAAIDLVPRLGAERAHLARLAANFRATLNAAGLDTGISATQIVPVILGAEERTLNVARALEAEGFLGVAIRPPTVPNGTSRIRFALSARHSEADISALADAVIRLARAA</sequence>
<keyword evidence="7" id="KW-0093">Biotin biosynthesis</keyword>
<evidence type="ECO:0000256" key="12">
    <source>
        <dbReference type="RuleBase" id="RU003693"/>
    </source>
</evidence>
<keyword evidence="8 12" id="KW-0663">Pyridoxal phosphate</keyword>
<dbReference type="InterPro" id="IPR015421">
    <property type="entry name" value="PyrdxlP-dep_Trfase_major"/>
</dbReference>
<dbReference type="InterPro" id="IPR001917">
    <property type="entry name" value="Aminotrans_II_pyridoxalP_BS"/>
</dbReference>
<reference evidence="14 15" key="1">
    <citation type="submission" date="2020-08" db="EMBL/GenBank/DDBJ databases">
        <title>Genomic Encyclopedia of Type Strains, Phase IV (KMG-IV): sequencing the most valuable type-strain genomes for metagenomic binning, comparative biology and taxonomic classification.</title>
        <authorList>
            <person name="Goeker M."/>
        </authorList>
    </citation>
    <scope>NUCLEOTIDE SEQUENCE [LARGE SCALE GENOMIC DNA]</scope>
    <source>
        <strain evidence="14 15">DSM 27026</strain>
    </source>
</reference>
<comment type="caution">
    <text evidence="14">The sequence shown here is derived from an EMBL/GenBank/DDBJ whole genome shotgun (WGS) entry which is preliminary data.</text>
</comment>
<organism evidence="14 15">
    <name type="scientific">Acidocella aromatica</name>
    <dbReference type="NCBI Taxonomy" id="1303579"/>
    <lineage>
        <taxon>Bacteria</taxon>
        <taxon>Pseudomonadati</taxon>
        <taxon>Pseudomonadota</taxon>
        <taxon>Alphaproteobacteria</taxon>
        <taxon>Acetobacterales</taxon>
        <taxon>Acidocellaceae</taxon>
        <taxon>Acidocella</taxon>
    </lineage>
</organism>
<evidence type="ECO:0000256" key="1">
    <source>
        <dbReference type="ARBA" id="ARBA00001933"/>
    </source>
</evidence>
<evidence type="ECO:0000313" key="14">
    <source>
        <dbReference type="EMBL" id="MBB5371979.1"/>
    </source>
</evidence>
<dbReference type="Pfam" id="PF00155">
    <property type="entry name" value="Aminotran_1_2"/>
    <property type="match status" value="1"/>
</dbReference>
<protein>
    <recommendedName>
        <fullName evidence="5">8-amino-7-oxononanoate synthase</fullName>
        <ecNumber evidence="5">2.3.1.47</ecNumber>
    </recommendedName>
    <alternativeName>
        <fullName evidence="9">7-keto-8-amino-pelargonic acid synthase</fullName>
    </alternativeName>
    <alternativeName>
        <fullName evidence="10">8-amino-7-ketopelargonate synthase</fullName>
    </alternativeName>
</protein>
<evidence type="ECO:0000256" key="6">
    <source>
        <dbReference type="ARBA" id="ARBA00022679"/>
    </source>
</evidence>
<evidence type="ECO:0000256" key="5">
    <source>
        <dbReference type="ARBA" id="ARBA00013187"/>
    </source>
</evidence>
<keyword evidence="6 14" id="KW-0808">Transferase</keyword>
<dbReference type="Gene3D" id="3.90.1150.10">
    <property type="entry name" value="Aspartate Aminotransferase, domain 1"/>
    <property type="match status" value="1"/>
</dbReference>
<dbReference type="GO" id="GO:0030170">
    <property type="term" value="F:pyridoxal phosphate binding"/>
    <property type="evidence" value="ECO:0007669"/>
    <property type="project" value="InterPro"/>
</dbReference>
<evidence type="ECO:0000256" key="8">
    <source>
        <dbReference type="ARBA" id="ARBA00022898"/>
    </source>
</evidence>
<dbReference type="InterPro" id="IPR015424">
    <property type="entry name" value="PyrdxlP-dep_Trfase"/>
</dbReference>
<dbReference type="EC" id="2.3.1.47" evidence="5"/>
<comment type="similarity">
    <text evidence="3">Belongs to the class-II pyridoxal-phosphate-dependent aminotransferase family. BioF subfamily.</text>
</comment>
<evidence type="ECO:0000256" key="7">
    <source>
        <dbReference type="ARBA" id="ARBA00022756"/>
    </source>
</evidence>
<proteinExistence type="inferred from homology"/>
<name>A0A840VI54_9PROT</name>